<dbReference type="InterPro" id="IPR037917">
    <property type="entry name" value="Ypt35_PX"/>
</dbReference>
<accession>A0A6A6BTS1</accession>
<evidence type="ECO:0000256" key="9">
    <source>
        <dbReference type="ARBA" id="ARBA00033785"/>
    </source>
</evidence>
<comment type="function">
    <text evidence="7">Recruits the lipid transfer protein VPS13 to endosomal and vacuolar membranes.</text>
</comment>
<feature type="region of interest" description="Disordered" evidence="10">
    <location>
        <begin position="66"/>
        <end position="104"/>
    </location>
</feature>
<dbReference type="AlphaFoldDB" id="A0A6A6BTS1"/>
<dbReference type="Proteomes" id="UP000799438">
    <property type="component" value="Unassembled WGS sequence"/>
</dbReference>
<keyword evidence="4" id="KW-0926">Vacuole</keyword>
<dbReference type="RefSeq" id="XP_033402374.1">
    <property type="nucleotide sequence ID" value="XM_033539657.1"/>
</dbReference>
<evidence type="ECO:0000256" key="4">
    <source>
        <dbReference type="ARBA" id="ARBA00022554"/>
    </source>
</evidence>
<keyword evidence="6" id="KW-0472">Membrane</keyword>
<dbReference type="PROSITE" id="PS50195">
    <property type="entry name" value="PX"/>
    <property type="match status" value="1"/>
</dbReference>
<evidence type="ECO:0000256" key="2">
    <source>
        <dbReference type="ARBA" id="ARBA00004177"/>
    </source>
</evidence>
<protein>
    <recommendedName>
        <fullName evidence="8">Endosomal/vacuolar adapter protein YPT35</fullName>
    </recommendedName>
    <alternativeName>
        <fullName evidence="9">PX domain-containing protein YPT35</fullName>
    </alternativeName>
</protein>
<dbReference type="Gene3D" id="3.30.1520.10">
    <property type="entry name" value="Phox-like domain"/>
    <property type="match status" value="1"/>
</dbReference>
<dbReference type="EMBL" id="ML995475">
    <property type="protein sequence ID" value="KAF2146665.1"/>
    <property type="molecule type" value="Genomic_DNA"/>
</dbReference>
<evidence type="ECO:0000256" key="8">
    <source>
        <dbReference type="ARBA" id="ARBA00033774"/>
    </source>
</evidence>
<dbReference type="GO" id="GO:0005774">
    <property type="term" value="C:vacuolar membrane"/>
    <property type="evidence" value="ECO:0007669"/>
    <property type="project" value="UniProtKB-SubCell"/>
</dbReference>
<dbReference type="GO" id="GO:0032266">
    <property type="term" value="F:phosphatidylinositol-3-phosphate binding"/>
    <property type="evidence" value="ECO:0007669"/>
    <property type="project" value="InterPro"/>
</dbReference>
<feature type="domain" description="PX" evidence="11">
    <location>
        <begin position="146"/>
        <end position="256"/>
    </location>
</feature>
<evidence type="ECO:0000256" key="5">
    <source>
        <dbReference type="ARBA" id="ARBA00022753"/>
    </source>
</evidence>
<gene>
    <name evidence="12" type="ORF">K452DRAFT_282841</name>
</gene>
<evidence type="ECO:0000313" key="12">
    <source>
        <dbReference type="EMBL" id="KAF2146665.1"/>
    </source>
</evidence>
<evidence type="ECO:0000313" key="13">
    <source>
        <dbReference type="Proteomes" id="UP000799438"/>
    </source>
</evidence>
<dbReference type="SUPFAM" id="SSF64268">
    <property type="entry name" value="PX domain"/>
    <property type="match status" value="1"/>
</dbReference>
<dbReference type="PANTHER" id="PTHR10555:SF170">
    <property type="entry name" value="FI18122P1"/>
    <property type="match status" value="1"/>
</dbReference>
<proteinExistence type="inferred from homology"/>
<reference evidence="12" key="1">
    <citation type="journal article" date="2020" name="Stud. Mycol.">
        <title>101 Dothideomycetes genomes: a test case for predicting lifestyles and emergence of pathogens.</title>
        <authorList>
            <person name="Haridas S."/>
            <person name="Albert R."/>
            <person name="Binder M."/>
            <person name="Bloem J."/>
            <person name="Labutti K."/>
            <person name="Salamov A."/>
            <person name="Andreopoulos B."/>
            <person name="Baker S."/>
            <person name="Barry K."/>
            <person name="Bills G."/>
            <person name="Bluhm B."/>
            <person name="Cannon C."/>
            <person name="Castanera R."/>
            <person name="Culley D."/>
            <person name="Daum C."/>
            <person name="Ezra D."/>
            <person name="Gonzalez J."/>
            <person name="Henrissat B."/>
            <person name="Kuo A."/>
            <person name="Liang C."/>
            <person name="Lipzen A."/>
            <person name="Lutzoni F."/>
            <person name="Magnuson J."/>
            <person name="Mondo S."/>
            <person name="Nolan M."/>
            <person name="Ohm R."/>
            <person name="Pangilinan J."/>
            <person name="Park H.-J."/>
            <person name="Ramirez L."/>
            <person name="Alfaro M."/>
            <person name="Sun H."/>
            <person name="Tritt A."/>
            <person name="Yoshinaga Y."/>
            <person name="Zwiers L.-H."/>
            <person name="Turgeon B."/>
            <person name="Goodwin S."/>
            <person name="Spatafora J."/>
            <person name="Crous P."/>
            <person name="Grigoriev I."/>
        </authorList>
    </citation>
    <scope>NUCLEOTIDE SEQUENCE</scope>
    <source>
        <strain evidence="12">CBS 121167</strain>
    </source>
</reference>
<sequence>MGEALGPRRNRAPFTTSRAFFLPQLARFRQSATLDRPALKSNRITSLLVFLSARVLLRARWMESAASVPNSPSHPPQNGDISPAQPSATPDSTAPDQQIVPPYWGRQRGASTWSYASVEEHRADPISLQDNTVEGSEHDSAVWAKNVTIDSYVIVSGNVPGMGDYVVWNCTVETLDGGPMKIRKRYSEFDELRRKLEQTFPLAGASLPELPPKSMISRFRQRFLEKRKAGLSYFLNCVLLNPEFSASPVLKEFLFT</sequence>
<evidence type="ECO:0000256" key="3">
    <source>
        <dbReference type="ARBA" id="ARBA00007426"/>
    </source>
</evidence>
<dbReference type="PANTHER" id="PTHR10555">
    <property type="entry name" value="SORTING NEXIN"/>
    <property type="match status" value="1"/>
</dbReference>
<evidence type="ECO:0000256" key="10">
    <source>
        <dbReference type="SAM" id="MobiDB-lite"/>
    </source>
</evidence>
<evidence type="ECO:0000256" key="6">
    <source>
        <dbReference type="ARBA" id="ARBA00023136"/>
    </source>
</evidence>
<evidence type="ECO:0000256" key="7">
    <source>
        <dbReference type="ARBA" id="ARBA00033728"/>
    </source>
</evidence>
<organism evidence="12 13">
    <name type="scientific">Aplosporella prunicola CBS 121167</name>
    <dbReference type="NCBI Taxonomy" id="1176127"/>
    <lineage>
        <taxon>Eukaryota</taxon>
        <taxon>Fungi</taxon>
        <taxon>Dikarya</taxon>
        <taxon>Ascomycota</taxon>
        <taxon>Pezizomycotina</taxon>
        <taxon>Dothideomycetes</taxon>
        <taxon>Dothideomycetes incertae sedis</taxon>
        <taxon>Botryosphaeriales</taxon>
        <taxon>Aplosporellaceae</taxon>
        <taxon>Aplosporella</taxon>
    </lineage>
</organism>
<dbReference type="GO" id="GO:0010008">
    <property type="term" value="C:endosome membrane"/>
    <property type="evidence" value="ECO:0007669"/>
    <property type="project" value="UniProtKB-SubCell"/>
</dbReference>
<comment type="similarity">
    <text evidence="3">Belongs to the YPT35 family.</text>
</comment>
<comment type="subcellular location">
    <subcellularLocation>
        <location evidence="2">Endosome</location>
    </subcellularLocation>
    <subcellularLocation>
        <location evidence="1">Vacuole membrane</location>
        <topology evidence="1">Peripheral membrane protein</topology>
    </subcellularLocation>
</comment>
<evidence type="ECO:0000259" key="11">
    <source>
        <dbReference type="PROSITE" id="PS50195"/>
    </source>
</evidence>
<dbReference type="GeneID" id="54297153"/>
<dbReference type="Pfam" id="PF00787">
    <property type="entry name" value="PX"/>
    <property type="match status" value="1"/>
</dbReference>
<dbReference type="CDD" id="cd07280">
    <property type="entry name" value="PX_YPT35"/>
    <property type="match status" value="1"/>
</dbReference>
<name>A0A6A6BTS1_9PEZI</name>
<dbReference type="OrthoDB" id="10254720at2759"/>
<keyword evidence="13" id="KW-1185">Reference proteome</keyword>
<feature type="compositionally biased region" description="Polar residues" evidence="10">
    <location>
        <begin position="84"/>
        <end position="96"/>
    </location>
</feature>
<dbReference type="InterPro" id="IPR001683">
    <property type="entry name" value="PX_dom"/>
</dbReference>
<dbReference type="InterPro" id="IPR036871">
    <property type="entry name" value="PX_dom_sf"/>
</dbReference>
<keyword evidence="5" id="KW-0967">Endosome</keyword>
<evidence type="ECO:0000256" key="1">
    <source>
        <dbReference type="ARBA" id="ARBA00004148"/>
    </source>
</evidence>
<dbReference type="SMART" id="SM00312">
    <property type="entry name" value="PX"/>
    <property type="match status" value="1"/>
</dbReference>